<proteinExistence type="predicted"/>
<keyword evidence="3" id="KW-1185">Reference proteome</keyword>
<dbReference type="AlphaFoldDB" id="A0A0K8PYZ8"/>
<protein>
    <submittedName>
        <fullName evidence="2">Carboxyvinyl-carboxyphosphonate phosphorylmutase</fullName>
    </submittedName>
</protein>
<reference evidence="2" key="1">
    <citation type="journal article" date="2015" name="Genome Announc.">
        <title>Draft Genome Sequence of Thiostrepton-Producing Streptomyces azureus ATCC 14921.</title>
        <authorList>
            <person name="Sakihara K."/>
            <person name="Maeda J."/>
            <person name="Tashiro K."/>
            <person name="Fujino Y."/>
            <person name="Kuhara S."/>
            <person name="Ohshima T."/>
            <person name="Ogata S."/>
            <person name="Doi K."/>
        </authorList>
    </citation>
    <scope>NUCLEOTIDE SEQUENCE [LARGE SCALE GENOMIC DNA]</scope>
    <source>
        <strain evidence="2">ATCC14921</strain>
    </source>
</reference>
<feature type="region of interest" description="Disordered" evidence="1">
    <location>
        <begin position="1"/>
        <end position="26"/>
    </location>
</feature>
<evidence type="ECO:0000256" key="1">
    <source>
        <dbReference type="SAM" id="MobiDB-lite"/>
    </source>
</evidence>
<dbReference type="EMBL" id="DF968533">
    <property type="protein sequence ID" value="GAP53157.1"/>
    <property type="molecule type" value="Genomic_DNA"/>
</dbReference>
<evidence type="ECO:0000313" key="3">
    <source>
        <dbReference type="Proteomes" id="UP000053859"/>
    </source>
</evidence>
<sequence>MASAPGTPTRRTARATNAKNALTKSPNDRRRIVTGCGVRFLGAVVPDVLPVELDELEVRRRGMAGVLGSCMECGEANCGPRGVLSLQRSY</sequence>
<dbReference type="Proteomes" id="UP000053859">
    <property type="component" value="Unassembled WGS sequence"/>
</dbReference>
<gene>
    <name evidence="2" type="ORF">SAZU_8038</name>
</gene>
<accession>A0A0K8PYZ8</accession>
<evidence type="ECO:0000313" key="2">
    <source>
        <dbReference type="EMBL" id="GAP53157.1"/>
    </source>
</evidence>
<name>A0A0K8PYZ8_STRAJ</name>
<organism evidence="2 3">
    <name type="scientific">Streptomyces azureus</name>
    <dbReference type="NCBI Taxonomy" id="146537"/>
    <lineage>
        <taxon>Bacteria</taxon>
        <taxon>Bacillati</taxon>
        <taxon>Actinomycetota</taxon>
        <taxon>Actinomycetes</taxon>
        <taxon>Kitasatosporales</taxon>
        <taxon>Streptomycetaceae</taxon>
        <taxon>Streptomyces</taxon>
    </lineage>
</organism>
<feature type="compositionally biased region" description="Low complexity" evidence="1">
    <location>
        <begin position="1"/>
        <end position="24"/>
    </location>
</feature>